<feature type="domain" description="BIG2" evidence="2">
    <location>
        <begin position="834"/>
        <end position="922"/>
    </location>
</feature>
<dbReference type="KEGG" id="tsu:Tresu_2675"/>
<protein>
    <submittedName>
        <fullName evidence="3">Ig domain protein group 2 domain protein</fullName>
    </submittedName>
</protein>
<keyword evidence="4" id="KW-1185">Reference proteome</keyword>
<feature type="chain" id="PRO_5003287554" evidence="1">
    <location>
        <begin position="23"/>
        <end position="1975"/>
    </location>
</feature>
<feature type="domain" description="BIG2" evidence="2">
    <location>
        <begin position="318"/>
        <end position="417"/>
    </location>
</feature>
<accession>F2NYN4</accession>
<dbReference type="eggNOG" id="ENOG5032HBD">
    <property type="taxonomic scope" value="Bacteria"/>
</dbReference>
<dbReference type="HOGENOM" id="CLU_234271_0_0_12"/>
<organism evidence="3 4">
    <name type="scientific">Treponema succinifaciens (strain ATCC 33096 / DSM 2489 / 6091)</name>
    <dbReference type="NCBI Taxonomy" id="869209"/>
    <lineage>
        <taxon>Bacteria</taxon>
        <taxon>Pseudomonadati</taxon>
        <taxon>Spirochaetota</taxon>
        <taxon>Spirochaetia</taxon>
        <taxon>Spirochaetales</taxon>
        <taxon>Treponemataceae</taxon>
        <taxon>Treponema</taxon>
    </lineage>
</organism>
<feature type="domain" description="BIG2" evidence="2">
    <location>
        <begin position="741"/>
        <end position="823"/>
    </location>
</feature>
<dbReference type="OrthoDB" id="353228at2"/>
<evidence type="ECO:0000313" key="4">
    <source>
        <dbReference type="Proteomes" id="UP000006852"/>
    </source>
</evidence>
<dbReference type="InterPro" id="IPR008964">
    <property type="entry name" value="Invasin/intimin_cell_adhesion"/>
</dbReference>
<dbReference type="SUPFAM" id="SSF49373">
    <property type="entry name" value="Invasin/intimin cell-adhesion fragments"/>
    <property type="match status" value="3"/>
</dbReference>
<geneLocation type="plasmid" evidence="3 4">
    <name>pTRESU01</name>
</geneLocation>
<evidence type="ECO:0000313" key="3">
    <source>
        <dbReference type="EMBL" id="AEB15533.1"/>
    </source>
</evidence>
<name>F2NYN4_TRES6</name>
<dbReference type="Gene3D" id="2.60.40.1080">
    <property type="match status" value="7"/>
</dbReference>
<feature type="domain" description="BIG2" evidence="2">
    <location>
        <begin position="932"/>
        <end position="1013"/>
    </location>
</feature>
<dbReference type="Proteomes" id="UP000006852">
    <property type="component" value="Plasmid pTRESU01"/>
</dbReference>
<evidence type="ECO:0000256" key="1">
    <source>
        <dbReference type="SAM" id="SignalP"/>
    </source>
</evidence>
<keyword evidence="3" id="KW-0614">Plasmid</keyword>
<dbReference type="SMART" id="SM00635">
    <property type="entry name" value="BID_2"/>
    <property type="match status" value="6"/>
</dbReference>
<proteinExistence type="predicted"/>
<dbReference type="RefSeq" id="WP_013702777.1">
    <property type="nucleotide sequence ID" value="NC_015386.1"/>
</dbReference>
<feature type="domain" description="BIG2" evidence="2">
    <location>
        <begin position="1293"/>
        <end position="1382"/>
    </location>
</feature>
<gene>
    <name evidence="3" type="ordered locus">Tresu_2675</name>
</gene>
<dbReference type="Pfam" id="PF02368">
    <property type="entry name" value="Big_2"/>
    <property type="match status" value="1"/>
</dbReference>
<dbReference type="InterPro" id="IPR003343">
    <property type="entry name" value="Big_2"/>
</dbReference>
<evidence type="ECO:0000259" key="2">
    <source>
        <dbReference type="SMART" id="SM00635"/>
    </source>
</evidence>
<keyword evidence="1" id="KW-0732">Signal</keyword>
<feature type="signal peptide" evidence="1">
    <location>
        <begin position="1"/>
        <end position="22"/>
    </location>
</feature>
<feature type="domain" description="BIG2" evidence="2">
    <location>
        <begin position="133"/>
        <end position="213"/>
    </location>
</feature>
<sequence length="1975" mass="213618">MKISNIKLRLAGVLSLASFTLGLPSCSFFNSFDESPAAKVIEINSLSLAKTALETQIGAMEYVSVSVKPSKEQKNITLKWDYDASIIECDKSSNWGVTIKGLAEGQTSLRCSYGGYEAHCLVTVKGFAENYEVTTEPYIYPNYSVLQTSPGVSEKVFVSLYGGDVSDIDGYTWTVDNPAVASIQPTGQYCMITAKDAGYARIKITHTKAAYPYYMGVYVFADATEVSYITTSNNIVTMNQDDGDKAISVSLVNGKEGLLDSQFAWEIINEKDEESPISLSFNGNNAVISPKHGGSCTLRVTHPDSAYPLDILCRVISIVKNVYIQPSTTVVTLTGVTEQTITSELVNLNAGEYNIDGFKYILDDYNVAEIVGSVGNQVTLKGVANGSCKLIISHEKSEYSREVLVIANGQLKDAVDASCYITTSQNYIRTKVGAAGQTINISLKGGEDGDESGFMWSVKSTTADGSTGKVINLETANGSVFHTSARAAAATYSYGSAYLEPLAEGTAVITITHPKILYPTEILVKVLNKDAILEEPLYFTGEGLLRILNGESKDYTVQLRGNNKNLSDDSGITWSIDDSRLSATGNGNIATVKAPAHGSGSTISHLNAHHNKAESDKTVLVMTADDEETLMNMKALYADKLYYNFTVGNEVTVVCSHAGFENEGASEEEYVEYDFSQFKWTISDPSVISVTKNNDYPLACTVKGLKSGKSKLTGSIIDNGTTYSCEFTMTVYPEGAVQTEPEIYFTTTQNIVTLGGAGNSAKVFVTAISLPSSEYSNISWKSENESVATVISNGTSATITAVSEGESVIKVTHPDSQNTIKIYVRVGSEYVIPEVEPVVYISSQDVLTMLRDEPSQKLQATLVNYSETDTSGFSFSIDNDSIAQIYAQSESGVAYIKPVSSGQAEITITHIKTDISKKVLVVVGNSAEELAGYTYLTTSNNVVAIGEGNTRTVTVSVKNSDTVIVDGYTWTSSNPAIADVTSSGATAMFKGNKIGTAIITVTNKSCTYSLQIIAQVIDPIAASANPYIQLTSSVMTLTCGTSYTSITAELVGGSESDKSDFIWQSNDSKIAIVYGQNEIGKVRALAAGTTYITVSHPKAAYSAQILVVCDEEKKSDCYITVPSSIVTMKPTDSAQTITASLVNGEATDKYNFSWSLDVYDIIDFQYSANVCTITPKQTGSVTITITHPKAAYNQQVIVNVQQYSTFAFPQQNMTITHGEVSFVSMQVPNTNVATHIEYSVENGNICSVKGTKTTAQITAVGAETTTVKARLIASSSGAEQASTEMMVYVKEKEVNAVYITASSTVTTLKKGKSQTLSATLTGTGVVSSDVYNLKWSTSDSDIVQVTGIGSDGSVIGQSIYITALKPGEAVITCSHPKAASTLQFYVVVPGSAEKLITLNKTYITLVKGSSGTPLKASIENSESQRDYYDIIWTAEEVNGSEICRIMGNGQNVTVYPIKPGQTSVTAQLPDSDVVAKCTVIVEAGKSFVFESSVRSIQPKHTVTVKYTVSPPDSVLTWTTAQTEDFFEYHDNGCDANGNGSVDIIGNERNKIGSGTLTCISSEGAKGMLNVKVAWDYDLSIKGVTAFTITPDEKRTFEYSVNPADADIIVVSSELNTTFGYEKKDNGDGSGTITIKPFHENQRETTIDIIATNPKNNDEEIGRKTIKARFVYKSVDPKIQFLSSDGRWTNWSGENNLLSMGDGETARLKVYIDNEKADASITKVEFVPQSANGKSMTLSQESSGASEKVVRLSHPTDSIVYNYRIDKLLVPYIGGKEINWMSNITWRADYWSHSHTFSSTTYDDFIMLCTKSGYNRGSQPTGFNQNDSEGPSNGIYGYFMDDNGTSFSLTGNWEVKEDESWIGRILTQEELKNYAWLYFPGTPVGYKNTFDFTYNDIATGAISRGSYGKGALVDSMDGRIMTENVSISTVPSTDTTVQSGSGFVGYLVVYVRHNGSDKDTKVYVNLDIRNCEKGYR</sequence>
<reference evidence="4" key="1">
    <citation type="submission" date="2011-04" db="EMBL/GenBank/DDBJ databases">
        <title>The complete genome of plasmid of Treponema succinifaciens DSM 2489.</title>
        <authorList>
            <person name="Lucas S."/>
            <person name="Copeland A."/>
            <person name="Lapidus A."/>
            <person name="Bruce D."/>
            <person name="Goodwin L."/>
            <person name="Pitluck S."/>
            <person name="Peters L."/>
            <person name="Kyrpides N."/>
            <person name="Mavromatis K."/>
            <person name="Ivanova N."/>
            <person name="Ovchinnikova G."/>
            <person name="Teshima H."/>
            <person name="Detter J.C."/>
            <person name="Tapia R."/>
            <person name="Han C."/>
            <person name="Land M."/>
            <person name="Hauser L."/>
            <person name="Markowitz V."/>
            <person name="Cheng J.-F."/>
            <person name="Hugenholtz P."/>
            <person name="Woyke T."/>
            <person name="Wu D."/>
            <person name="Gronow S."/>
            <person name="Wellnitz S."/>
            <person name="Brambilla E."/>
            <person name="Klenk H.-P."/>
            <person name="Eisen J.A."/>
        </authorList>
    </citation>
    <scope>NUCLEOTIDE SEQUENCE [LARGE SCALE GENOMIC DNA]</scope>
    <source>
        <strain evidence="4">ATCC 33096 / DSM 2489 / 6091</strain>
        <plasmid evidence="4">Plasmid pTRESU01</plasmid>
    </source>
</reference>
<dbReference type="GeneID" id="302999764"/>
<dbReference type="EMBL" id="CP002632">
    <property type="protein sequence ID" value="AEB15533.1"/>
    <property type="molecule type" value="Genomic_DNA"/>
</dbReference>